<feature type="compositionally biased region" description="Basic and acidic residues" evidence="1">
    <location>
        <begin position="179"/>
        <end position="190"/>
    </location>
</feature>
<evidence type="ECO:0000313" key="2">
    <source>
        <dbReference type="EMBL" id="CAF5119853.1"/>
    </source>
</evidence>
<organism evidence="2 3">
    <name type="scientific">Rotaria magnacalcarata</name>
    <dbReference type="NCBI Taxonomy" id="392030"/>
    <lineage>
        <taxon>Eukaryota</taxon>
        <taxon>Metazoa</taxon>
        <taxon>Spiralia</taxon>
        <taxon>Gnathifera</taxon>
        <taxon>Rotifera</taxon>
        <taxon>Eurotatoria</taxon>
        <taxon>Bdelloidea</taxon>
        <taxon>Philodinida</taxon>
        <taxon>Philodinidae</taxon>
        <taxon>Rotaria</taxon>
    </lineage>
</organism>
<feature type="compositionally biased region" description="Basic and acidic residues" evidence="1">
    <location>
        <begin position="220"/>
        <end position="229"/>
    </location>
</feature>
<dbReference type="AlphaFoldDB" id="A0A8S3FFQ7"/>
<feature type="compositionally biased region" description="Low complexity" evidence="1">
    <location>
        <begin position="209"/>
        <end position="219"/>
    </location>
</feature>
<feature type="region of interest" description="Disordered" evidence="1">
    <location>
        <begin position="1"/>
        <end position="21"/>
    </location>
</feature>
<feature type="non-terminal residue" evidence="2">
    <location>
        <position position="240"/>
    </location>
</feature>
<feature type="compositionally biased region" description="Acidic residues" evidence="1">
    <location>
        <begin position="230"/>
        <end position="240"/>
    </location>
</feature>
<feature type="compositionally biased region" description="Polar residues" evidence="1">
    <location>
        <begin position="10"/>
        <end position="21"/>
    </location>
</feature>
<feature type="compositionally biased region" description="Polar residues" evidence="1">
    <location>
        <begin position="168"/>
        <end position="178"/>
    </location>
</feature>
<evidence type="ECO:0000256" key="1">
    <source>
        <dbReference type="SAM" id="MobiDB-lite"/>
    </source>
</evidence>
<proteinExistence type="predicted"/>
<feature type="region of interest" description="Disordered" evidence="1">
    <location>
        <begin position="164"/>
        <end position="240"/>
    </location>
</feature>
<gene>
    <name evidence="2" type="ORF">GIL414_LOCUS63497</name>
</gene>
<comment type="caution">
    <text evidence="2">The sequence shown here is derived from an EMBL/GenBank/DDBJ whole genome shotgun (WGS) entry which is preliminary data.</text>
</comment>
<sequence>EEEEEEEEINLTNGQRASSLDSLDQTDLISTTSESLRFISGYHKWINTDDRIRVDKPIDYDHQNSNQTDIMLSNDDHNSIQQNTLSANDIDIIFKTHSENEEDEDNYENSLSHMDISLNHFDIQNQNNNDRLEQPFRDEKFSSILSNIYQTDKINRNSQTLEIEMDNGDNNSENANEYSQHRNNHEESYRRNRQTNGASNNNNRDDGNRSNPNRNNNNSRRSDDDRSEGNDGDDDNDDDN</sequence>
<name>A0A8S3FFQ7_9BILA</name>
<dbReference type="Proteomes" id="UP000681720">
    <property type="component" value="Unassembled WGS sequence"/>
</dbReference>
<protein>
    <submittedName>
        <fullName evidence="2">Uncharacterized protein</fullName>
    </submittedName>
</protein>
<dbReference type="EMBL" id="CAJOBJ010264232">
    <property type="protein sequence ID" value="CAF5119853.1"/>
    <property type="molecule type" value="Genomic_DNA"/>
</dbReference>
<accession>A0A8S3FFQ7</accession>
<feature type="non-terminal residue" evidence="2">
    <location>
        <position position="1"/>
    </location>
</feature>
<evidence type="ECO:0000313" key="3">
    <source>
        <dbReference type="Proteomes" id="UP000681720"/>
    </source>
</evidence>
<reference evidence="2" key="1">
    <citation type="submission" date="2021-02" db="EMBL/GenBank/DDBJ databases">
        <authorList>
            <person name="Nowell W R."/>
        </authorList>
    </citation>
    <scope>NUCLEOTIDE SEQUENCE</scope>
</reference>